<evidence type="ECO:0000256" key="4">
    <source>
        <dbReference type="SAM" id="MobiDB-lite"/>
    </source>
</evidence>
<dbReference type="Pfam" id="PF01547">
    <property type="entry name" value="SBP_bac_1"/>
    <property type="match status" value="1"/>
</dbReference>
<reference evidence="6 7" key="1">
    <citation type="journal article" date="2017" name="J. Biotechnol.">
        <title>The complete genome sequence of Streptomyces autolyticus CGMCC 0516, the producer of geldanamycin, autolytimycin, reblastatin and elaiophylin.</title>
        <authorList>
            <person name="Yin M."/>
            <person name="Jiang M."/>
            <person name="Ren Z."/>
            <person name="Dong Y."/>
            <person name="Lu T."/>
        </authorList>
    </citation>
    <scope>NUCLEOTIDE SEQUENCE [LARGE SCALE GENOMIC DNA]</scope>
    <source>
        <strain evidence="6 7">CGMCC0516</strain>
    </source>
</reference>
<organism evidence="6 7">
    <name type="scientific">Streptomyces autolyticus</name>
    <dbReference type="NCBI Taxonomy" id="75293"/>
    <lineage>
        <taxon>Bacteria</taxon>
        <taxon>Bacillati</taxon>
        <taxon>Actinomycetota</taxon>
        <taxon>Actinomycetes</taxon>
        <taxon>Kitasatosporales</taxon>
        <taxon>Streptomycetaceae</taxon>
        <taxon>Streptomyces</taxon>
    </lineage>
</organism>
<keyword evidence="3 5" id="KW-0732">Signal</keyword>
<feature type="chain" id="PRO_5046694201" evidence="5">
    <location>
        <begin position="23"/>
        <end position="423"/>
    </location>
</feature>
<proteinExistence type="inferred from homology"/>
<feature type="compositionally biased region" description="Basic and acidic residues" evidence="4">
    <location>
        <begin position="409"/>
        <end position="423"/>
    </location>
</feature>
<gene>
    <name evidence="6" type="ORF">BV401_29800</name>
</gene>
<dbReference type="EMBL" id="CP019458">
    <property type="protein sequence ID" value="AQA13979.1"/>
    <property type="molecule type" value="Genomic_DNA"/>
</dbReference>
<dbReference type="PANTHER" id="PTHR30061:SF50">
    <property type="entry name" value="MALTOSE_MALTODEXTRIN-BINDING PERIPLASMIC PROTEIN"/>
    <property type="match status" value="1"/>
</dbReference>
<evidence type="ECO:0000256" key="2">
    <source>
        <dbReference type="ARBA" id="ARBA00022448"/>
    </source>
</evidence>
<dbReference type="RefSeq" id="WP_069873127.1">
    <property type="nucleotide sequence ID" value="NZ_CP019458.1"/>
</dbReference>
<name>A0ABN4W9N7_9ACTN</name>
<comment type="similarity">
    <text evidence="1">Belongs to the bacterial solute-binding protein 1 family.</text>
</comment>
<dbReference type="InterPro" id="IPR006059">
    <property type="entry name" value="SBP"/>
</dbReference>
<dbReference type="PANTHER" id="PTHR30061">
    <property type="entry name" value="MALTOSE-BINDING PERIPLASMIC PROTEIN"/>
    <property type="match status" value="1"/>
</dbReference>
<keyword evidence="7" id="KW-1185">Reference proteome</keyword>
<keyword evidence="6" id="KW-0762">Sugar transport</keyword>
<evidence type="ECO:0000256" key="5">
    <source>
        <dbReference type="SAM" id="SignalP"/>
    </source>
</evidence>
<evidence type="ECO:0000256" key="3">
    <source>
        <dbReference type="ARBA" id="ARBA00022729"/>
    </source>
</evidence>
<accession>A0ABN4W9N7</accession>
<feature type="signal peptide" evidence="5">
    <location>
        <begin position="1"/>
        <end position="22"/>
    </location>
</feature>
<keyword evidence="2" id="KW-0813">Transport</keyword>
<evidence type="ECO:0000313" key="6">
    <source>
        <dbReference type="EMBL" id="AQA13979.1"/>
    </source>
</evidence>
<dbReference type="Proteomes" id="UP000187851">
    <property type="component" value="Chromosome"/>
</dbReference>
<sequence>MKRGLIAATGVAAMLVSVAACGSDGDDDKAGADGFKGQTLTVWAMDGSTPDGWTKDVKAAFEKKTGAKLKLEIQQWNGIQQKVTTALSESDPPDVLEIGNTQTPAYAQTGGLAELDDLKKSIGADWSKSMNDSAVYDGKQYAAPWYVVNRVVLYNKKIWAEAGIKDTPKTRTEFFKDLDTIQKKTDAEPIYLPGQNWYFFDGLTIGTGADLVKKNGDKWVSNLSDPKVGKAMDIYKQYQSFSKAPKDKDEATPQQAEVFAKGKTGAFIGMGWEAALSIKANPKIEKDIGYFTIPGETEGKPEGVFLGGSNLAIAAGSEKQELAKEFLKIALNDTYEGQLAKEGGVIPNKESLQTQLKGNPAAQAAAPAAATGGTTPLIPEWAAVENAPNPVKTYMTAVLTGKSPAEAAKSVEDELNKRLSQER</sequence>
<dbReference type="SUPFAM" id="SSF53850">
    <property type="entry name" value="Periplasmic binding protein-like II"/>
    <property type="match status" value="1"/>
</dbReference>
<dbReference type="PROSITE" id="PS51257">
    <property type="entry name" value="PROKAR_LIPOPROTEIN"/>
    <property type="match status" value="1"/>
</dbReference>
<dbReference type="Gene3D" id="3.40.190.10">
    <property type="entry name" value="Periplasmic binding protein-like II"/>
    <property type="match status" value="2"/>
</dbReference>
<evidence type="ECO:0000256" key="1">
    <source>
        <dbReference type="ARBA" id="ARBA00008520"/>
    </source>
</evidence>
<feature type="region of interest" description="Disordered" evidence="4">
    <location>
        <begin position="403"/>
        <end position="423"/>
    </location>
</feature>
<protein>
    <submittedName>
        <fullName evidence="6">Sugar transporter</fullName>
    </submittedName>
</protein>
<evidence type="ECO:0000313" key="7">
    <source>
        <dbReference type="Proteomes" id="UP000187851"/>
    </source>
</evidence>